<dbReference type="Proteomes" id="UP001431572">
    <property type="component" value="Chromosome 1"/>
</dbReference>
<gene>
    <name evidence="2" type="ORF">HXX08_10545</name>
    <name evidence="3" type="ORF">OZ401_001453</name>
</gene>
<reference evidence="2 4" key="1">
    <citation type="submission" date="2020-06" db="EMBL/GenBank/DDBJ databases">
        <title>Anoxygenic phototrophic Chloroflexota member uses a Type I reaction center.</title>
        <authorList>
            <person name="Tsuji J.M."/>
            <person name="Shaw N.A."/>
            <person name="Nagashima S."/>
            <person name="Venkiteswaran J."/>
            <person name="Schiff S.L."/>
            <person name="Hanada S."/>
            <person name="Tank M."/>
            <person name="Neufeld J.D."/>
        </authorList>
    </citation>
    <scope>NUCLEOTIDE SEQUENCE [LARGE SCALE GENOMIC DNA]</scope>
    <source>
        <strain evidence="2">L227-S17</strain>
    </source>
</reference>
<dbReference type="GO" id="GO:0016747">
    <property type="term" value="F:acyltransferase activity, transferring groups other than amino-acyl groups"/>
    <property type="evidence" value="ECO:0007669"/>
    <property type="project" value="InterPro"/>
</dbReference>
<name>A0A8T7LWG8_9CHLR</name>
<dbReference type="PROSITE" id="PS51186">
    <property type="entry name" value="GNAT"/>
    <property type="match status" value="1"/>
</dbReference>
<proteinExistence type="predicted"/>
<keyword evidence="5" id="KW-1185">Reference proteome</keyword>
<evidence type="ECO:0000313" key="2">
    <source>
        <dbReference type="EMBL" id="NWJ46304.1"/>
    </source>
</evidence>
<evidence type="ECO:0000259" key="1">
    <source>
        <dbReference type="PROSITE" id="PS51186"/>
    </source>
</evidence>
<dbReference type="AlphaFoldDB" id="A0A8T7LWG8"/>
<dbReference type="SUPFAM" id="SSF55729">
    <property type="entry name" value="Acyl-CoA N-acyltransferases (Nat)"/>
    <property type="match status" value="1"/>
</dbReference>
<evidence type="ECO:0000313" key="5">
    <source>
        <dbReference type="Proteomes" id="UP001431572"/>
    </source>
</evidence>
<dbReference type="CDD" id="cd04301">
    <property type="entry name" value="NAT_SF"/>
    <property type="match status" value="1"/>
</dbReference>
<dbReference type="EMBL" id="CP128399">
    <property type="protein sequence ID" value="WJW65675.1"/>
    <property type="molecule type" value="Genomic_DNA"/>
</dbReference>
<feature type="domain" description="N-acetyltransferase" evidence="1">
    <location>
        <begin position="11"/>
        <end position="182"/>
    </location>
</feature>
<dbReference type="Gene3D" id="3.40.630.30">
    <property type="match status" value="1"/>
</dbReference>
<dbReference type="Proteomes" id="UP000521676">
    <property type="component" value="Unassembled WGS sequence"/>
</dbReference>
<dbReference type="InterPro" id="IPR016181">
    <property type="entry name" value="Acyl_CoA_acyltransferase"/>
</dbReference>
<evidence type="ECO:0000313" key="4">
    <source>
        <dbReference type="Proteomes" id="UP000521676"/>
    </source>
</evidence>
<dbReference type="InterPro" id="IPR000182">
    <property type="entry name" value="GNAT_dom"/>
</dbReference>
<dbReference type="RefSeq" id="WP_341467563.1">
    <property type="nucleotide sequence ID" value="NZ_CP128399.1"/>
</dbReference>
<dbReference type="Pfam" id="PF00583">
    <property type="entry name" value="Acetyltransf_1"/>
    <property type="match status" value="1"/>
</dbReference>
<organism evidence="2 4">
    <name type="scientific">Candidatus Chlorohelix allophototropha</name>
    <dbReference type="NCBI Taxonomy" id="3003348"/>
    <lineage>
        <taxon>Bacteria</taxon>
        <taxon>Bacillati</taxon>
        <taxon>Chloroflexota</taxon>
        <taxon>Chloroflexia</taxon>
        <taxon>Candidatus Chloroheliales</taxon>
        <taxon>Candidatus Chloroheliaceae</taxon>
        <taxon>Candidatus Chlorohelix</taxon>
    </lineage>
</organism>
<dbReference type="EMBL" id="JACATZ010000001">
    <property type="protein sequence ID" value="NWJ46304.1"/>
    <property type="molecule type" value="Genomic_DNA"/>
</dbReference>
<reference evidence="3" key="2">
    <citation type="journal article" date="2024" name="Nature">
        <title>Anoxygenic phototroph of the Chloroflexota uses a type I reaction centre.</title>
        <authorList>
            <person name="Tsuji J.M."/>
            <person name="Shaw N.A."/>
            <person name="Nagashima S."/>
            <person name="Venkiteswaran J.J."/>
            <person name="Schiff S.L."/>
            <person name="Watanabe T."/>
            <person name="Fukui M."/>
            <person name="Hanada S."/>
            <person name="Tank M."/>
            <person name="Neufeld J.D."/>
        </authorList>
    </citation>
    <scope>NUCLEOTIDE SEQUENCE</scope>
    <source>
        <strain evidence="3">L227-S17</strain>
    </source>
</reference>
<protein>
    <submittedName>
        <fullName evidence="2">GNAT family N-acetyltransferase</fullName>
    </submittedName>
</protein>
<evidence type="ECO:0000313" key="3">
    <source>
        <dbReference type="EMBL" id="WJW65675.1"/>
    </source>
</evidence>
<accession>A0A8T7LWG8</accession>
<sequence length="182" mass="20479">MQIINLTPDEGSILSIAEMLVEAFRDNWPEAWPDLESALAEVRESFSEERISRIAVGDNGEVLGWIGGIRMYDGNAWELHPLVVKPVKQAHGIGRALVLDFEEQVRLKGGLTIYLGTDDENNMTTLSGVNLYQPNVWTHIAAIKNLRRHPYEFYQKMGFSIIGVLPDANGRGKPDIYMAKRI</sequence>